<dbReference type="OrthoDB" id="9809825at2"/>
<name>A0A1N6X0T8_9BACT</name>
<gene>
    <name evidence="2" type="ORF">SAMN05421545_1865</name>
</gene>
<accession>A0A1N6X0T8</accession>
<dbReference type="EMBL" id="FTNM01000002">
    <property type="protein sequence ID" value="SIQ95984.1"/>
    <property type="molecule type" value="Genomic_DNA"/>
</dbReference>
<organism evidence="2 3">
    <name type="scientific">Pontibacter lucknowensis</name>
    <dbReference type="NCBI Taxonomy" id="1077936"/>
    <lineage>
        <taxon>Bacteria</taxon>
        <taxon>Pseudomonadati</taxon>
        <taxon>Bacteroidota</taxon>
        <taxon>Cytophagia</taxon>
        <taxon>Cytophagales</taxon>
        <taxon>Hymenobacteraceae</taxon>
        <taxon>Pontibacter</taxon>
    </lineage>
</organism>
<dbReference type="RefSeq" id="WP_076421867.1">
    <property type="nucleotide sequence ID" value="NZ_FTNM01000002.1"/>
</dbReference>
<dbReference type="Proteomes" id="UP000185924">
    <property type="component" value="Unassembled WGS sequence"/>
</dbReference>
<evidence type="ECO:0000313" key="3">
    <source>
        <dbReference type="Proteomes" id="UP000185924"/>
    </source>
</evidence>
<evidence type="ECO:0000259" key="1">
    <source>
        <dbReference type="Pfam" id="PF18899"/>
    </source>
</evidence>
<reference evidence="3" key="1">
    <citation type="submission" date="2017-01" db="EMBL/GenBank/DDBJ databases">
        <authorList>
            <person name="Varghese N."/>
            <person name="Submissions S."/>
        </authorList>
    </citation>
    <scope>NUCLEOTIDE SEQUENCE [LARGE SCALE GENOMIC DNA]</scope>
    <source>
        <strain evidence="3">DM9</strain>
    </source>
</reference>
<dbReference type="Pfam" id="PF18899">
    <property type="entry name" value="DUF5655"/>
    <property type="match status" value="1"/>
</dbReference>
<keyword evidence="3" id="KW-1185">Reference proteome</keyword>
<dbReference type="Pfam" id="PF14117">
    <property type="entry name" value="DUF4287"/>
    <property type="match status" value="1"/>
</dbReference>
<protein>
    <recommendedName>
        <fullName evidence="1">DUF5655 domain-containing protein</fullName>
    </recommendedName>
</protein>
<dbReference type="AlphaFoldDB" id="A0A1N6X0T8"/>
<evidence type="ECO:0000313" key="2">
    <source>
        <dbReference type="EMBL" id="SIQ95984.1"/>
    </source>
</evidence>
<dbReference type="STRING" id="1077936.SAMN05421545_1865"/>
<proteinExistence type="predicted"/>
<dbReference type="InterPro" id="IPR043714">
    <property type="entry name" value="DUF5655"/>
</dbReference>
<feature type="domain" description="DUF5655" evidence="1">
    <location>
        <begin position="75"/>
        <end position="181"/>
    </location>
</feature>
<dbReference type="InterPro" id="IPR025629">
    <property type="entry name" value="DUF4287"/>
</dbReference>
<sequence length="184" mass="20533">MDKAAQTMIDNLEKNTGKSLEEWIQIVQSTGLQKHGEIVKFLKNDHGFTHGFANMVALKAKGSDAGSAENPEDLVEKQYKGKEQLLPIYEALVAQLKQFGDEVELAPKNAYVSVRSKKQFALIQPSTKTRLDVGINLRGREAEGRLENSGSFNAMCSHRVRLQNAEEIDTDLIGWLKAAYEEAR</sequence>